<dbReference type="InterPro" id="IPR000489">
    <property type="entry name" value="Pterin-binding_dom"/>
</dbReference>
<keyword evidence="28" id="KW-1185">Reference proteome</keyword>
<keyword evidence="19" id="KW-0289">Folate biosynthesis</keyword>
<gene>
    <name evidence="27" type="ORF">jhhlp_005896</name>
</gene>
<dbReference type="GO" id="GO:0004156">
    <property type="term" value="F:dihydropteroate synthase activity"/>
    <property type="evidence" value="ECO:0007669"/>
    <property type="project" value="UniProtKB-EC"/>
</dbReference>
<dbReference type="Proteomes" id="UP000233524">
    <property type="component" value="Unassembled WGS sequence"/>
</dbReference>
<evidence type="ECO:0000256" key="23">
    <source>
        <dbReference type="ARBA" id="ARBA00067568"/>
    </source>
</evidence>
<evidence type="ECO:0000256" key="2">
    <source>
        <dbReference type="ARBA" id="ARBA00000198"/>
    </source>
</evidence>
<comment type="similarity">
    <text evidence="8">In the N-terminal section; belongs to the DHNA family.</text>
</comment>
<evidence type="ECO:0000256" key="25">
    <source>
        <dbReference type="SAM" id="MobiDB-lite"/>
    </source>
</evidence>
<evidence type="ECO:0000256" key="19">
    <source>
        <dbReference type="ARBA" id="ARBA00022909"/>
    </source>
</evidence>
<dbReference type="InterPro" id="IPR006390">
    <property type="entry name" value="DHP_synth_dom"/>
</dbReference>
<dbReference type="GO" id="GO:0003848">
    <property type="term" value="F:2-amino-4-hydroxy-6-hydroxymethyldihydropteridine diphosphokinase activity"/>
    <property type="evidence" value="ECO:0007669"/>
    <property type="project" value="UniProtKB-EC"/>
</dbReference>
<evidence type="ECO:0000256" key="17">
    <source>
        <dbReference type="ARBA" id="ARBA00022840"/>
    </source>
</evidence>
<dbReference type="EMBL" id="NLAX01000701">
    <property type="protein sequence ID" value="PKS07294.1"/>
    <property type="molecule type" value="Genomic_DNA"/>
</dbReference>
<evidence type="ECO:0000256" key="5">
    <source>
        <dbReference type="ARBA" id="ARBA00004763"/>
    </source>
</evidence>
<dbReference type="CDD" id="cd00483">
    <property type="entry name" value="HPPK"/>
    <property type="match status" value="1"/>
</dbReference>
<comment type="cofactor">
    <cofactor evidence="4">
        <name>Mg(2+)</name>
        <dbReference type="ChEBI" id="CHEBI:18420"/>
    </cofactor>
</comment>
<dbReference type="EC" id="2.5.1.15" evidence="10"/>
<dbReference type="GO" id="GO:0005740">
    <property type="term" value="C:mitochondrial envelope"/>
    <property type="evidence" value="ECO:0007669"/>
    <property type="project" value="TreeGrafter"/>
</dbReference>
<dbReference type="Pfam" id="PF01288">
    <property type="entry name" value="HPPK"/>
    <property type="match status" value="1"/>
</dbReference>
<dbReference type="PROSITE" id="PS00793">
    <property type="entry name" value="DHPS_2"/>
    <property type="match status" value="1"/>
</dbReference>
<evidence type="ECO:0000256" key="9">
    <source>
        <dbReference type="ARBA" id="ARBA00009951"/>
    </source>
</evidence>
<dbReference type="AlphaFoldDB" id="A0A2N3N4F1"/>
<dbReference type="Gene3D" id="3.20.20.20">
    <property type="entry name" value="Dihydropteroate synthase-like"/>
    <property type="match status" value="1"/>
</dbReference>
<comment type="function">
    <text evidence="21">Catalyzes three sequential steps of tetrahydrofolate biosynthesis.</text>
</comment>
<evidence type="ECO:0000256" key="24">
    <source>
        <dbReference type="ARBA" id="ARBA00068111"/>
    </source>
</evidence>
<dbReference type="FunCoup" id="A0A2N3N4F1">
    <property type="interactions" value="230"/>
</dbReference>
<dbReference type="PROSITE" id="PS50972">
    <property type="entry name" value="PTERIN_BINDING"/>
    <property type="match status" value="1"/>
</dbReference>
<name>A0A2N3N4F1_9PEZI</name>
<dbReference type="NCBIfam" id="TIGR01498">
    <property type="entry name" value="folK"/>
    <property type="match status" value="1"/>
</dbReference>
<reference evidence="27 28" key="1">
    <citation type="journal article" date="2017" name="G3 (Bethesda)">
        <title>First Draft Genome Sequence of the Pathogenic Fungus Lomentospora prolificans (Formerly Scedosporium prolificans).</title>
        <authorList>
            <person name="Luo R."/>
            <person name="Zimin A."/>
            <person name="Workman R."/>
            <person name="Fan Y."/>
            <person name="Pertea G."/>
            <person name="Grossman N."/>
            <person name="Wear M.P."/>
            <person name="Jia B."/>
            <person name="Miller H."/>
            <person name="Casadevall A."/>
            <person name="Timp W."/>
            <person name="Zhang S.X."/>
            <person name="Salzberg S.L."/>
        </authorList>
    </citation>
    <scope>NUCLEOTIDE SEQUENCE [LARGE SCALE GENOMIC DNA]</scope>
    <source>
        <strain evidence="27 28">JHH-5317</strain>
    </source>
</reference>
<evidence type="ECO:0000256" key="22">
    <source>
        <dbReference type="ARBA" id="ARBA00061548"/>
    </source>
</evidence>
<dbReference type="CDD" id="cd00739">
    <property type="entry name" value="DHPS"/>
    <property type="match status" value="1"/>
</dbReference>
<dbReference type="PANTHER" id="PTHR20941">
    <property type="entry name" value="FOLATE SYNTHESIS PROTEINS"/>
    <property type="match status" value="1"/>
</dbReference>
<evidence type="ECO:0000256" key="11">
    <source>
        <dbReference type="ARBA" id="ARBA00013043"/>
    </source>
</evidence>
<feature type="compositionally biased region" description="Low complexity" evidence="25">
    <location>
        <begin position="26"/>
        <end position="36"/>
    </location>
</feature>
<evidence type="ECO:0000256" key="15">
    <source>
        <dbReference type="ARBA" id="ARBA00022741"/>
    </source>
</evidence>
<dbReference type="SUPFAM" id="SSF51717">
    <property type="entry name" value="Dihydropteroate synthetase-like"/>
    <property type="match status" value="1"/>
</dbReference>
<comment type="similarity">
    <text evidence="22">In the central section; belongs to the HPPK family.</text>
</comment>
<evidence type="ECO:0000259" key="26">
    <source>
        <dbReference type="PROSITE" id="PS50972"/>
    </source>
</evidence>
<dbReference type="InterPro" id="IPR000550">
    <property type="entry name" value="Hppk"/>
</dbReference>
<evidence type="ECO:0000256" key="13">
    <source>
        <dbReference type="ARBA" id="ARBA00022679"/>
    </source>
</evidence>
<dbReference type="EC" id="2.7.6.3" evidence="12"/>
<comment type="catalytic activity">
    <reaction evidence="3">
        <text>7,8-dihydroneopterin = 6-hydroxymethyl-7,8-dihydropterin + glycolaldehyde</text>
        <dbReference type="Rhea" id="RHEA:10540"/>
        <dbReference type="ChEBI" id="CHEBI:17001"/>
        <dbReference type="ChEBI" id="CHEBI:17071"/>
        <dbReference type="ChEBI" id="CHEBI:44841"/>
        <dbReference type="EC" id="4.1.2.25"/>
    </reaction>
</comment>
<comment type="pathway">
    <text evidence="7">Cofactor biosynthesis; tetrahydrofolate biosynthesis; 2-amino-4-hydroxy-6-hydroxymethyl-7,8-dihydropteridine diphosphate from 7,8-dihydroneopterin triphosphate: step 4/4.</text>
</comment>
<dbReference type="EC" id="4.1.2.25" evidence="11"/>
<proteinExistence type="inferred from homology"/>
<evidence type="ECO:0000256" key="3">
    <source>
        <dbReference type="ARBA" id="ARBA00001353"/>
    </source>
</evidence>
<comment type="catalytic activity">
    <reaction evidence="1">
        <text>(7,8-dihydropterin-6-yl)methyl diphosphate + 4-aminobenzoate = 7,8-dihydropteroate + diphosphate</text>
        <dbReference type="Rhea" id="RHEA:19949"/>
        <dbReference type="ChEBI" id="CHEBI:17836"/>
        <dbReference type="ChEBI" id="CHEBI:17839"/>
        <dbReference type="ChEBI" id="CHEBI:33019"/>
        <dbReference type="ChEBI" id="CHEBI:72950"/>
        <dbReference type="EC" id="2.5.1.15"/>
    </reaction>
</comment>
<dbReference type="PANTHER" id="PTHR20941:SF1">
    <property type="entry name" value="FOLIC ACID SYNTHESIS PROTEIN FOL1"/>
    <property type="match status" value="1"/>
</dbReference>
<dbReference type="Pfam" id="PF00809">
    <property type="entry name" value="Pterin_bind"/>
    <property type="match status" value="1"/>
</dbReference>
<comment type="pathway">
    <text evidence="5">Cofactor biosynthesis; tetrahydrofolate biosynthesis; 7,8-dihydrofolate from 2-amino-4-hydroxy-6-hydroxymethyl-7,8-dihydropteridine diphosphate and 4-aminobenzoate: step 1/2.</text>
</comment>
<dbReference type="GO" id="GO:0004150">
    <property type="term" value="F:dihydroneopterin aldolase activity"/>
    <property type="evidence" value="ECO:0007669"/>
    <property type="project" value="UniProtKB-EC"/>
</dbReference>
<keyword evidence="16" id="KW-0418">Kinase</keyword>
<comment type="pathway">
    <text evidence="6">Cofactor biosynthesis; tetrahydrofolate biosynthesis; 2-amino-4-hydroxy-6-hydroxymethyl-7,8-dihydropteridine diphosphate from 7,8-dihydroneopterin triphosphate: step 3/4.</text>
</comment>
<evidence type="ECO:0000256" key="8">
    <source>
        <dbReference type="ARBA" id="ARBA00009640"/>
    </source>
</evidence>
<evidence type="ECO:0000313" key="28">
    <source>
        <dbReference type="Proteomes" id="UP000233524"/>
    </source>
</evidence>
<dbReference type="GO" id="GO:0046656">
    <property type="term" value="P:folic acid biosynthetic process"/>
    <property type="evidence" value="ECO:0007669"/>
    <property type="project" value="UniProtKB-KW"/>
</dbReference>
<dbReference type="InterPro" id="IPR045031">
    <property type="entry name" value="DHP_synth-like"/>
</dbReference>
<dbReference type="STRING" id="41688.A0A2N3N4F1"/>
<dbReference type="GO" id="GO:0016301">
    <property type="term" value="F:kinase activity"/>
    <property type="evidence" value="ECO:0007669"/>
    <property type="project" value="UniProtKB-KW"/>
</dbReference>
<dbReference type="GO" id="GO:0046654">
    <property type="term" value="P:tetrahydrofolate biosynthetic process"/>
    <property type="evidence" value="ECO:0007669"/>
    <property type="project" value="UniProtKB-UniPathway"/>
</dbReference>
<keyword evidence="13" id="KW-0808">Transferase</keyword>
<dbReference type="InParanoid" id="A0A2N3N4F1"/>
<dbReference type="OrthoDB" id="615426at2759"/>
<evidence type="ECO:0000313" key="27">
    <source>
        <dbReference type="EMBL" id="PKS07294.1"/>
    </source>
</evidence>
<keyword evidence="14" id="KW-0479">Metal-binding</keyword>
<protein>
    <recommendedName>
        <fullName evidence="23">Folic acid synthesis protein FOL1</fullName>
        <ecNumber evidence="10">2.5.1.15</ecNumber>
        <ecNumber evidence="12">2.7.6.3</ecNumber>
        <ecNumber evidence="11">4.1.2.25</ecNumber>
    </recommendedName>
    <alternativeName>
        <fullName evidence="24">Folic acid synthesis protein fol1</fullName>
    </alternativeName>
</protein>
<keyword evidence="18" id="KW-0460">Magnesium</keyword>
<dbReference type="InterPro" id="IPR035907">
    <property type="entry name" value="Hppk_sf"/>
</dbReference>
<dbReference type="GO" id="GO:0005524">
    <property type="term" value="F:ATP binding"/>
    <property type="evidence" value="ECO:0007669"/>
    <property type="project" value="UniProtKB-KW"/>
</dbReference>
<sequence length="535" mass="58547">MRSSALALRHSPLTRLIPTSARSFLTTRPTPTPHTTGAQRKLRASHGRFAADPRHTGLTTRSYACCGGGCGPSKPLKNMKRKAYIALGSNVGDRIAMIEEACREMDRRGIRVTKTSSLWETDAMYLVDQDKFINGACEVETDLEPLALLDELQSIEKHLGREKTVDKGPRNIDLDILLYHNQKIQHERLWIPHAGILEREFVLRPLAELIPGQPIDHARPWKFTQDYLNDLPPSNPPLSPLTPLSASLSPIASLNPSRPTHVMSILNITPDSFSDGGINSPENLVETLANHARSGATMIDIGGQSTSPGTPEASLEEELGRVIPIIRLIRTIPATAHMTISVDTYRAAVAEQAVAVGADIINDVSAGLLDEDMLPTMARLGKSVCLMHMRGTPQNMTRLTDYSPAGLIPTVAAELLARVDAAQQAGVRRWRIILDPGIGFAKDAEQNLEILRRLDDLRRWPGLEGLPWLVGSSRKGFIGRITGVTEPRERVWGTAATVAAAVQGGADIVRVHDVGEMSQVVKMSDAIWRGRTQML</sequence>
<accession>A0A2N3N4F1</accession>
<evidence type="ECO:0000256" key="6">
    <source>
        <dbReference type="ARBA" id="ARBA00005013"/>
    </source>
</evidence>
<dbReference type="Gene3D" id="3.30.70.560">
    <property type="entry name" value="7,8-Dihydro-6-hydroxymethylpterin-pyrophosphokinase HPPK"/>
    <property type="match status" value="1"/>
</dbReference>
<dbReference type="VEuPathDB" id="FungiDB:jhhlp_005896"/>
<dbReference type="UniPathway" id="UPA00077">
    <property type="reaction ID" value="UER00155"/>
</dbReference>
<dbReference type="PROSITE" id="PS00794">
    <property type="entry name" value="HPPK"/>
    <property type="match status" value="1"/>
</dbReference>
<evidence type="ECO:0000256" key="21">
    <source>
        <dbReference type="ARBA" id="ARBA00058009"/>
    </source>
</evidence>
<evidence type="ECO:0000256" key="16">
    <source>
        <dbReference type="ARBA" id="ARBA00022777"/>
    </source>
</evidence>
<evidence type="ECO:0000256" key="18">
    <source>
        <dbReference type="ARBA" id="ARBA00022842"/>
    </source>
</evidence>
<evidence type="ECO:0000256" key="10">
    <source>
        <dbReference type="ARBA" id="ARBA00012458"/>
    </source>
</evidence>
<dbReference type="NCBIfam" id="TIGR01496">
    <property type="entry name" value="DHPS"/>
    <property type="match status" value="1"/>
</dbReference>
<evidence type="ECO:0000256" key="7">
    <source>
        <dbReference type="ARBA" id="ARBA00005051"/>
    </source>
</evidence>
<feature type="domain" description="Pterin-binding" evidence="26">
    <location>
        <begin position="260"/>
        <end position="522"/>
    </location>
</feature>
<keyword evidence="17" id="KW-0067">ATP-binding</keyword>
<dbReference type="SUPFAM" id="SSF55083">
    <property type="entry name" value="6-hydroxymethyl-7,8-dihydropterin pyrophosphokinase, HPPK"/>
    <property type="match status" value="1"/>
</dbReference>
<comment type="similarity">
    <text evidence="9">In the C-terminal section; belongs to the DHPS family.</text>
</comment>
<keyword evidence="15" id="KW-0547">Nucleotide-binding</keyword>
<evidence type="ECO:0000256" key="1">
    <source>
        <dbReference type="ARBA" id="ARBA00000012"/>
    </source>
</evidence>
<organism evidence="27 28">
    <name type="scientific">Lomentospora prolificans</name>
    <dbReference type="NCBI Taxonomy" id="41688"/>
    <lineage>
        <taxon>Eukaryota</taxon>
        <taxon>Fungi</taxon>
        <taxon>Dikarya</taxon>
        <taxon>Ascomycota</taxon>
        <taxon>Pezizomycotina</taxon>
        <taxon>Sordariomycetes</taxon>
        <taxon>Hypocreomycetidae</taxon>
        <taxon>Microascales</taxon>
        <taxon>Microascaceae</taxon>
        <taxon>Lomentospora</taxon>
    </lineage>
</organism>
<comment type="catalytic activity">
    <reaction evidence="2">
        <text>6-hydroxymethyl-7,8-dihydropterin + ATP = (7,8-dihydropterin-6-yl)methyl diphosphate + AMP + H(+)</text>
        <dbReference type="Rhea" id="RHEA:11412"/>
        <dbReference type="ChEBI" id="CHEBI:15378"/>
        <dbReference type="ChEBI" id="CHEBI:30616"/>
        <dbReference type="ChEBI" id="CHEBI:44841"/>
        <dbReference type="ChEBI" id="CHEBI:72950"/>
        <dbReference type="ChEBI" id="CHEBI:456215"/>
        <dbReference type="EC" id="2.7.6.3"/>
    </reaction>
</comment>
<feature type="region of interest" description="Disordered" evidence="25">
    <location>
        <begin position="24"/>
        <end position="44"/>
    </location>
</feature>
<evidence type="ECO:0000256" key="20">
    <source>
        <dbReference type="ARBA" id="ARBA00023268"/>
    </source>
</evidence>
<comment type="caution">
    <text evidence="27">The sequence shown here is derived from an EMBL/GenBank/DDBJ whole genome shotgun (WGS) entry which is preliminary data.</text>
</comment>
<evidence type="ECO:0000256" key="4">
    <source>
        <dbReference type="ARBA" id="ARBA00001946"/>
    </source>
</evidence>
<dbReference type="InterPro" id="IPR011005">
    <property type="entry name" value="Dihydropteroate_synth-like_sf"/>
</dbReference>
<dbReference type="FunFam" id="3.20.20.20:FF:000006">
    <property type="entry name" value="Dihydropteroate synthase"/>
    <property type="match status" value="1"/>
</dbReference>
<evidence type="ECO:0000256" key="12">
    <source>
        <dbReference type="ARBA" id="ARBA00013253"/>
    </source>
</evidence>
<keyword evidence="20" id="KW-0511">Multifunctional enzyme</keyword>
<dbReference type="GO" id="GO:0046872">
    <property type="term" value="F:metal ion binding"/>
    <property type="evidence" value="ECO:0007669"/>
    <property type="project" value="UniProtKB-KW"/>
</dbReference>
<evidence type="ECO:0000256" key="14">
    <source>
        <dbReference type="ARBA" id="ARBA00022723"/>
    </source>
</evidence>